<dbReference type="STRING" id="545697.HMPREF0216_03471"/>
<dbReference type="PATRIC" id="fig|545697.3.peg.3393"/>
<dbReference type="SUPFAM" id="SSF88713">
    <property type="entry name" value="Glycoside hydrolase/deacetylase"/>
    <property type="match status" value="1"/>
</dbReference>
<dbReference type="InterPro" id="IPR011330">
    <property type="entry name" value="Glyco_hydro/deAcase_b/a-brl"/>
</dbReference>
<dbReference type="Pfam" id="PF01522">
    <property type="entry name" value="Polysacc_deac_1"/>
    <property type="match status" value="1"/>
</dbReference>
<dbReference type="CDD" id="cd10948">
    <property type="entry name" value="CE4_BsPdaA_like"/>
    <property type="match status" value="1"/>
</dbReference>
<dbReference type="InterPro" id="IPR014235">
    <property type="entry name" value="Spore_PdaA"/>
</dbReference>
<dbReference type="Proteomes" id="UP000010420">
    <property type="component" value="Unassembled WGS sequence"/>
</dbReference>
<evidence type="ECO:0000259" key="2">
    <source>
        <dbReference type="PROSITE" id="PS51677"/>
    </source>
</evidence>
<gene>
    <name evidence="3" type="ORF">HMPREF0216_03471</name>
</gene>
<dbReference type="AlphaFoldDB" id="L1Q352"/>
<sequence length="281" mass="32408">MLYKIYKYNKFQGGITLNKYKVSIFLLIFILLFTILPNTTYANSKTTIPEDSELNWYFVNRGKDTTPEAPKESADFFSKYDAYYVGNTEEKVIYLTFDEGYENGYTEKILDVLKEENVPAAFFVVKPYITQNPDIIKRMADEGHLVCNHSNHHPSMATVLDTEKFNKEFTDVEEAYKEVVGSDMPKYFRPPMGKYSINSLKKTQALGYKTIFWSFAYKDWLIDNQPSEEMAIKKITNGVHPGCIMLLHAVSKTNTNVLKTVIEQIKADGYEFKSLDELNSN</sequence>
<keyword evidence="4" id="KW-1185">Reference proteome</keyword>
<dbReference type="GO" id="GO:0005975">
    <property type="term" value="P:carbohydrate metabolic process"/>
    <property type="evidence" value="ECO:0007669"/>
    <property type="project" value="InterPro"/>
</dbReference>
<dbReference type="eggNOG" id="COG0726">
    <property type="taxonomic scope" value="Bacteria"/>
</dbReference>
<comment type="caution">
    <text evidence="3">The sequence shown here is derived from an EMBL/GenBank/DDBJ whole genome shotgun (WGS) entry which is preliminary data.</text>
</comment>
<dbReference type="GO" id="GO:0016020">
    <property type="term" value="C:membrane"/>
    <property type="evidence" value="ECO:0007669"/>
    <property type="project" value="TreeGrafter"/>
</dbReference>
<dbReference type="Gene3D" id="3.20.20.370">
    <property type="entry name" value="Glycoside hydrolase/deacetylase"/>
    <property type="match status" value="1"/>
</dbReference>
<organism evidence="3 4">
    <name type="scientific">Clostridium celatum DSM 1785</name>
    <dbReference type="NCBI Taxonomy" id="545697"/>
    <lineage>
        <taxon>Bacteria</taxon>
        <taxon>Bacillati</taxon>
        <taxon>Bacillota</taxon>
        <taxon>Clostridia</taxon>
        <taxon>Eubacteriales</taxon>
        <taxon>Clostridiaceae</taxon>
        <taxon>Clostridium</taxon>
    </lineage>
</organism>
<feature type="domain" description="NodB homology" evidence="2">
    <location>
        <begin position="91"/>
        <end position="273"/>
    </location>
</feature>
<dbReference type="HOGENOM" id="CLU_021264_12_1_9"/>
<dbReference type="PANTHER" id="PTHR10587:SF78">
    <property type="entry name" value="PEPTIDOGLYCAN-N-ACETYLMURAMIC ACID DEACETYLASE PDAA"/>
    <property type="match status" value="1"/>
</dbReference>
<dbReference type="GO" id="GO:0016810">
    <property type="term" value="F:hydrolase activity, acting on carbon-nitrogen (but not peptide) bonds"/>
    <property type="evidence" value="ECO:0007669"/>
    <property type="project" value="InterPro"/>
</dbReference>
<dbReference type="PANTHER" id="PTHR10587">
    <property type="entry name" value="GLYCOSYL TRANSFERASE-RELATED"/>
    <property type="match status" value="1"/>
</dbReference>
<feature type="transmembrane region" description="Helical" evidence="1">
    <location>
        <begin position="20"/>
        <end position="37"/>
    </location>
</feature>
<proteinExistence type="predicted"/>
<protein>
    <submittedName>
        <fullName evidence="3">Delta-lactam-biosynthetic de-N-acetylase</fullName>
    </submittedName>
</protein>
<accession>L1Q352</accession>
<dbReference type="OrthoDB" id="9812065at2"/>
<dbReference type="RefSeq" id="WP_005216453.1">
    <property type="nucleotide sequence ID" value="NZ_KB291716.1"/>
</dbReference>
<keyword evidence="1" id="KW-1133">Transmembrane helix</keyword>
<name>L1Q352_9CLOT</name>
<dbReference type="NCBIfam" id="TIGR02884">
    <property type="entry name" value="spore_pdaA"/>
    <property type="match status" value="1"/>
</dbReference>
<dbReference type="EMBL" id="AMEZ01000136">
    <property type="protein sequence ID" value="EKY22140.1"/>
    <property type="molecule type" value="Genomic_DNA"/>
</dbReference>
<keyword evidence="1" id="KW-0812">Transmembrane</keyword>
<evidence type="ECO:0000313" key="4">
    <source>
        <dbReference type="Proteomes" id="UP000010420"/>
    </source>
</evidence>
<dbReference type="PROSITE" id="PS51677">
    <property type="entry name" value="NODB"/>
    <property type="match status" value="1"/>
</dbReference>
<evidence type="ECO:0000256" key="1">
    <source>
        <dbReference type="SAM" id="Phobius"/>
    </source>
</evidence>
<dbReference type="InterPro" id="IPR002509">
    <property type="entry name" value="NODB_dom"/>
</dbReference>
<evidence type="ECO:0000313" key="3">
    <source>
        <dbReference type="EMBL" id="EKY22140.1"/>
    </source>
</evidence>
<reference evidence="3 4" key="1">
    <citation type="submission" date="2012-05" db="EMBL/GenBank/DDBJ databases">
        <authorList>
            <person name="Weinstock G."/>
            <person name="Sodergren E."/>
            <person name="Lobos E.A."/>
            <person name="Fulton L."/>
            <person name="Fulton R."/>
            <person name="Courtney L."/>
            <person name="Fronick C."/>
            <person name="O'Laughlin M."/>
            <person name="Godfrey J."/>
            <person name="Wilson R.M."/>
            <person name="Miner T."/>
            <person name="Farmer C."/>
            <person name="Delehaunty K."/>
            <person name="Cordes M."/>
            <person name="Minx P."/>
            <person name="Tomlinson C."/>
            <person name="Chen J."/>
            <person name="Wollam A."/>
            <person name="Pepin K.H."/>
            <person name="Bhonagiri V."/>
            <person name="Zhang X."/>
            <person name="Suruliraj S."/>
            <person name="Warren W."/>
            <person name="Mitreva M."/>
            <person name="Mardis E.R."/>
            <person name="Wilson R.K."/>
        </authorList>
    </citation>
    <scope>NUCLEOTIDE SEQUENCE [LARGE SCALE GENOMIC DNA]</scope>
    <source>
        <strain evidence="3 4">DSM 1785</strain>
    </source>
</reference>
<dbReference type="InterPro" id="IPR050248">
    <property type="entry name" value="Polysacc_deacetylase_ArnD"/>
</dbReference>
<keyword evidence="1" id="KW-0472">Membrane</keyword>